<dbReference type="AlphaFoldDB" id="A0A1V0RKQ9"/>
<gene>
    <name evidence="3" type="ORF">ROSMUCSMR3_00745</name>
</gene>
<evidence type="ECO:0000256" key="2">
    <source>
        <dbReference type="SAM" id="Phobius"/>
    </source>
</evidence>
<keyword evidence="4" id="KW-1185">Reference proteome</keyword>
<evidence type="ECO:0000313" key="4">
    <source>
        <dbReference type="Proteomes" id="UP000192273"/>
    </source>
</evidence>
<keyword evidence="2" id="KW-1133">Transmembrane helix</keyword>
<dbReference type="RefSeq" id="WP_081506491.1">
    <property type="nucleotide sequence ID" value="NZ_CP020474.1"/>
</dbReference>
<accession>A0A1V0RKQ9</accession>
<name>A0A1V0RKQ9_9RHOB</name>
<sequence length="72" mass="7500">MPQDLCHSAKAPARSPQAPALAPIVTLLLAALVVAALAPAPPAEHTTAQPPIPEDWHGNVMRSHWTGAGQPR</sequence>
<dbReference type="Proteomes" id="UP000192273">
    <property type="component" value="Chromosome"/>
</dbReference>
<evidence type="ECO:0000313" key="3">
    <source>
        <dbReference type="EMBL" id="ARE82245.1"/>
    </source>
</evidence>
<feature type="region of interest" description="Disordered" evidence="1">
    <location>
        <begin position="41"/>
        <end position="72"/>
    </location>
</feature>
<reference evidence="3 4" key="1">
    <citation type="submission" date="2017-03" db="EMBL/GenBank/DDBJ databases">
        <title>Genome Sequence of Roseovarius mucosus strain SMR3 Isolated from a culture of the Diatom Skeletonema marinoi.</title>
        <authorList>
            <person name="Topel M."/>
            <person name="Pinder M."/>
            <person name="Johansson O.N."/>
            <person name="Kourtchenko O."/>
            <person name="Godhe A."/>
            <person name="Clarke A.K."/>
        </authorList>
    </citation>
    <scope>NUCLEOTIDE SEQUENCE [LARGE SCALE GENOMIC DNA]</scope>
    <source>
        <strain evidence="3 4">SMR3</strain>
    </source>
</reference>
<keyword evidence="2" id="KW-0812">Transmembrane</keyword>
<evidence type="ECO:0000256" key="1">
    <source>
        <dbReference type="SAM" id="MobiDB-lite"/>
    </source>
</evidence>
<feature type="transmembrane region" description="Helical" evidence="2">
    <location>
        <begin position="20"/>
        <end position="40"/>
    </location>
</feature>
<dbReference type="KEGG" id="rmm:ROSMUCSMR3_00745"/>
<protein>
    <submittedName>
        <fullName evidence="3">Uncharacterized protein</fullName>
    </submittedName>
</protein>
<organism evidence="3 4">
    <name type="scientific">Roseovarius mucosus</name>
    <dbReference type="NCBI Taxonomy" id="215743"/>
    <lineage>
        <taxon>Bacteria</taxon>
        <taxon>Pseudomonadati</taxon>
        <taxon>Pseudomonadota</taxon>
        <taxon>Alphaproteobacteria</taxon>
        <taxon>Rhodobacterales</taxon>
        <taxon>Roseobacteraceae</taxon>
        <taxon>Roseovarius</taxon>
    </lineage>
</organism>
<dbReference type="EMBL" id="CP020474">
    <property type="protein sequence ID" value="ARE82245.1"/>
    <property type="molecule type" value="Genomic_DNA"/>
</dbReference>
<keyword evidence="2" id="KW-0472">Membrane</keyword>
<proteinExistence type="predicted"/>